<evidence type="ECO:0000313" key="2">
    <source>
        <dbReference type="EMBL" id="MBM7562863.1"/>
    </source>
</evidence>
<accession>A0ABS2MU15</accession>
<keyword evidence="1" id="KW-1133">Transmembrane helix</keyword>
<evidence type="ECO:0008006" key="4">
    <source>
        <dbReference type="Google" id="ProtNLM"/>
    </source>
</evidence>
<protein>
    <recommendedName>
        <fullName evidence="4">4Fe-4S binding protein</fullName>
    </recommendedName>
</protein>
<comment type="caution">
    <text evidence="2">The sequence shown here is derived from an EMBL/GenBank/DDBJ whole genome shotgun (WGS) entry which is preliminary data.</text>
</comment>
<evidence type="ECO:0000313" key="3">
    <source>
        <dbReference type="Proteomes" id="UP000767854"/>
    </source>
</evidence>
<keyword evidence="1" id="KW-0812">Transmembrane</keyword>
<organism evidence="2 3">
    <name type="scientific">Fusibacter tunisiensis</name>
    <dbReference type="NCBI Taxonomy" id="1008308"/>
    <lineage>
        <taxon>Bacteria</taxon>
        <taxon>Bacillati</taxon>
        <taxon>Bacillota</taxon>
        <taxon>Clostridia</taxon>
        <taxon>Eubacteriales</taxon>
        <taxon>Eubacteriales Family XII. Incertae Sedis</taxon>
        <taxon>Fusibacter</taxon>
    </lineage>
</organism>
<reference evidence="2 3" key="1">
    <citation type="submission" date="2021-01" db="EMBL/GenBank/DDBJ databases">
        <title>Genomic Encyclopedia of Type Strains, Phase IV (KMG-IV): sequencing the most valuable type-strain genomes for metagenomic binning, comparative biology and taxonomic classification.</title>
        <authorList>
            <person name="Goeker M."/>
        </authorList>
    </citation>
    <scope>NUCLEOTIDE SEQUENCE [LARGE SCALE GENOMIC DNA]</scope>
    <source>
        <strain evidence="2 3">DSM 24436</strain>
    </source>
</reference>
<keyword evidence="1" id="KW-0472">Membrane</keyword>
<evidence type="ECO:0000256" key="1">
    <source>
        <dbReference type="SAM" id="Phobius"/>
    </source>
</evidence>
<dbReference type="RefSeq" id="WP_204665290.1">
    <property type="nucleotide sequence ID" value="NZ_JAFBDT010000034.1"/>
</dbReference>
<feature type="transmembrane region" description="Helical" evidence="1">
    <location>
        <begin position="6"/>
        <end position="33"/>
    </location>
</feature>
<dbReference type="Proteomes" id="UP000767854">
    <property type="component" value="Unassembled WGS sequence"/>
</dbReference>
<dbReference type="EMBL" id="JAFBDT010000034">
    <property type="protein sequence ID" value="MBM7562863.1"/>
    <property type="molecule type" value="Genomic_DNA"/>
</dbReference>
<name>A0ABS2MU15_9FIRM</name>
<keyword evidence="3" id="KW-1185">Reference proteome</keyword>
<proteinExistence type="predicted"/>
<gene>
    <name evidence="2" type="ORF">JOC49_002436</name>
</gene>
<sequence length="98" mass="11103">MNNYPIRWSWIIIISFFILGAFDIRFGILGIVCMGTPILHALRGEGKVHCIKYCPRGSFLGKFLAKLSLGYPLPKLMGTRRCDILPPLKKWGLLVRIA</sequence>